<feature type="compositionally biased region" description="Basic residues" evidence="1">
    <location>
        <begin position="187"/>
        <end position="198"/>
    </location>
</feature>
<name>A0A2P2E837_9PROT</name>
<evidence type="ECO:0000313" key="3">
    <source>
        <dbReference type="Proteomes" id="UP000245086"/>
    </source>
</evidence>
<dbReference type="AlphaFoldDB" id="A0A2P2E837"/>
<accession>A0A2P2E837</accession>
<proteinExistence type="predicted"/>
<evidence type="ECO:0000256" key="1">
    <source>
        <dbReference type="SAM" id="MobiDB-lite"/>
    </source>
</evidence>
<protein>
    <submittedName>
        <fullName evidence="2">Uncharacterized protein</fullName>
    </submittedName>
</protein>
<dbReference type="Proteomes" id="UP000245086">
    <property type="component" value="Unassembled WGS sequence"/>
</dbReference>
<organism evidence="2 3">
    <name type="scientific">Candidatus Phycosocius bacilliformis</name>
    <dbReference type="NCBI Taxonomy" id="1445552"/>
    <lineage>
        <taxon>Bacteria</taxon>
        <taxon>Pseudomonadati</taxon>
        <taxon>Pseudomonadota</taxon>
        <taxon>Alphaproteobacteria</taxon>
        <taxon>Caulobacterales</taxon>
        <taxon>Caulobacterales incertae sedis</taxon>
        <taxon>Candidatus Phycosocius</taxon>
    </lineage>
</organism>
<sequence length="198" mass="21468">MMFGLILLAAPEIAAPVRPNPICDAIAVIEKATLDRPQAFRSLVVQVPTPTRERDATGKWTMVTRNVAAVRPLAGLVDCRFVYNAMISLACYGAQEAVEAEANSVDKVLADFSDEIAKCIKNENLVRQNSDFGSGMAVTFAGGAREPFYQISMVPLPHEDGKRRPELLVLGPAELPPAPVVRPTKSSPKKASPKSKRR</sequence>
<dbReference type="EMBL" id="BFBR01000002">
    <property type="protein sequence ID" value="GBF57226.1"/>
    <property type="molecule type" value="Genomic_DNA"/>
</dbReference>
<feature type="region of interest" description="Disordered" evidence="1">
    <location>
        <begin position="174"/>
        <end position="198"/>
    </location>
</feature>
<keyword evidence="3" id="KW-1185">Reference proteome</keyword>
<reference evidence="2 3" key="1">
    <citation type="journal article" date="2018" name="Genome Announc.">
        <title>Draft Genome Sequence of "Candidatus Phycosocius bacilliformis," an Alphaproteobacterial Ectosymbiont of the Hydrocarbon-Producing Green Alga Botryococcus braunii.</title>
        <authorList>
            <person name="Tanabe Y."/>
            <person name="Yamaguchi H."/>
            <person name="Watanabe M.M."/>
        </authorList>
    </citation>
    <scope>NUCLEOTIDE SEQUENCE [LARGE SCALE GENOMIC DNA]</scope>
    <source>
        <strain evidence="2 3">BOTRYCO-2</strain>
    </source>
</reference>
<evidence type="ECO:0000313" key="2">
    <source>
        <dbReference type="EMBL" id="GBF57226.1"/>
    </source>
</evidence>
<comment type="caution">
    <text evidence="2">The sequence shown here is derived from an EMBL/GenBank/DDBJ whole genome shotgun (WGS) entry which is preliminary data.</text>
</comment>
<gene>
    <name evidence="2" type="ORF">PbB2_00890</name>
</gene>